<dbReference type="GO" id="GO:0016805">
    <property type="term" value="F:dipeptidase activity"/>
    <property type="evidence" value="ECO:0007669"/>
    <property type="project" value="TreeGrafter"/>
</dbReference>
<dbReference type="PANTHER" id="PTHR30575:SF0">
    <property type="entry name" value="XAA-ARG DIPEPTIDASE"/>
    <property type="match status" value="1"/>
</dbReference>
<dbReference type="InterPro" id="IPR011650">
    <property type="entry name" value="Peptidase_M20_dimer"/>
</dbReference>
<sequence>MSASFTAALLGAVGTLSAQETPTEREAARGVVQKLSALQQSVDVAGWTNRLGAPNATRDKVAERAEALMRGELLAMSDDITRHPEIGFAETRSMKLVTDWLSAHGWVISPNAAGFATAFVARHPGTATGPVYGVVVEYDALRGTKGDFHGDQHSAQGPVGLAAAQAMTEWLIATKSPGQIVVIGTPAEEMMPPPVKTVMHNQKVFDGIEVIVRSHSGLNTQRAAPGFGTCCLNIDGVRFTFAGAPAHQMTPWDGRNALTAVRHLFSNIDALRGTFRPEARVQGIITEGGKAPNVVPDRAVADFYIRYPDEVYLAQMRTLIDDAARAAAQATGTKVTIETYGSMRDGVSLGTLNELAFAHVKRYGGGKVLTEPQKPQGWEETGSVSSAIPGVGISTWTSNGGFHTYEMEADALTAVGHNGFIVQAKAMSAVLFDVATRPAFRAAVKQEFDAIKVLFGEYQDALRKAYTLPVIKAP</sequence>
<dbReference type="eggNOG" id="COG1473">
    <property type="taxonomic scope" value="Bacteria"/>
</dbReference>
<dbReference type="EMBL" id="CP011454">
    <property type="protein sequence ID" value="AMW06005.1"/>
    <property type="molecule type" value="Genomic_DNA"/>
</dbReference>
<protein>
    <recommendedName>
        <fullName evidence="1">Peptidase M20 dimerisation domain-containing protein</fullName>
    </recommendedName>
</protein>
<dbReference type="InterPro" id="IPR036264">
    <property type="entry name" value="Bact_exopeptidase_dim_dom"/>
</dbReference>
<feature type="domain" description="Peptidase M20 dimerisation" evidence="1">
    <location>
        <begin position="234"/>
        <end position="328"/>
    </location>
</feature>
<dbReference type="RefSeq" id="WP_026848263.1">
    <property type="nucleotide sequence ID" value="NZ_CP011454.1"/>
</dbReference>
<name>A0A143BN43_9BACT</name>
<organism evidence="2 3">
    <name type="scientific">Gemmatimonas phototrophica</name>
    <dbReference type="NCBI Taxonomy" id="1379270"/>
    <lineage>
        <taxon>Bacteria</taxon>
        <taxon>Pseudomonadati</taxon>
        <taxon>Gemmatimonadota</taxon>
        <taxon>Gemmatimonadia</taxon>
        <taxon>Gemmatimonadales</taxon>
        <taxon>Gemmatimonadaceae</taxon>
        <taxon>Gemmatimonas</taxon>
    </lineage>
</organism>
<dbReference type="SUPFAM" id="SSF55031">
    <property type="entry name" value="Bacterial exopeptidase dimerisation domain"/>
    <property type="match status" value="1"/>
</dbReference>
<keyword evidence="3" id="KW-1185">Reference proteome</keyword>
<dbReference type="Gene3D" id="3.30.70.360">
    <property type="match status" value="1"/>
</dbReference>
<dbReference type="Gene3D" id="3.40.630.10">
    <property type="entry name" value="Zn peptidases"/>
    <property type="match status" value="1"/>
</dbReference>
<dbReference type="KEGG" id="gph:GEMMAAP_16835"/>
<gene>
    <name evidence="2" type="ORF">GEMMAAP_16835</name>
</gene>
<dbReference type="OrthoDB" id="9781032at2"/>
<reference evidence="2 3" key="2">
    <citation type="journal article" date="2016" name="Environ. Microbiol. Rep.">
        <title>Metagenomic evidence for the presence of phototrophic Gemmatimonadetes bacteria in diverse environments.</title>
        <authorList>
            <person name="Zeng Y."/>
            <person name="Baumbach J."/>
            <person name="Barbosa E.G."/>
            <person name="Azevedo V."/>
            <person name="Zhang C."/>
            <person name="Koblizek M."/>
        </authorList>
    </citation>
    <scope>NUCLEOTIDE SEQUENCE [LARGE SCALE GENOMIC DNA]</scope>
    <source>
        <strain evidence="2 3">AP64</strain>
    </source>
</reference>
<reference evidence="2 3" key="1">
    <citation type="journal article" date="2014" name="Proc. Natl. Acad. Sci. U.S.A.">
        <title>Functional type 2 photosynthetic reaction centers found in the rare bacterial phylum Gemmatimonadetes.</title>
        <authorList>
            <person name="Zeng Y."/>
            <person name="Feng F."/>
            <person name="Medova H."/>
            <person name="Dean J."/>
            <person name="Koblizek M."/>
        </authorList>
    </citation>
    <scope>NUCLEOTIDE SEQUENCE [LARGE SCALE GENOMIC DNA]</scope>
    <source>
        <strain evidence="2 3">AP64</strain>
    </source>
</reference>
<evidence type="ECO:0000313" key="3">
    <source>
        <dbReference type="Proteomes" id="UP000076404"/>
    </source>
</evidence>
<evidence type="ECO:0000259" key="1">
    <source>
        <dbReference type="Pfam" id="PF07687"/>
    </source>
</evidence>
<dbReference type="AlphaFoldDB" id="A0A143BN43"/>
<dbReference type="Proteomes" id="UP000076404">
    <property type="component" value="Chromosome"/>
</dbReference>
<dbReference type="GO" id="GO:0005737">
    <property type="term" value="C:cytoplasm"/>
    <property type="evidence" value="ECO:0007669"/>
    <property type="project" value="TreeGrafter"/>
</dbReference>
<proteinExistence type="predicted"/>
<accession>A0A143BN43</accession>
<dbReference type="GO" id="GO:0071713">
    <property type="term" value="F:para-aminobenzoyl-glutamate hydrolase activity"/>
    <property type="evidence" value="ECO:0007669"/>
    <property type="project" value="TreeGrafter"/>
</dbReference>
<dbReference type="SUPFAM" id="SSF53187">
    <property type="entry name" value="Zn-dependent exopeptidases"/>
    <property type="match status" value="1"/>
</dbReference>
<dbReference type="InterPro" id="IPR052030">
    <property type="entry name" value="Peptidase_M20/M20A_hydrolases"/>
</dbReference>
<evidence type="ECO:0000313" key="2">
    <source>
        <dbReference type="EMBL" id="AMW06005.1"/>
    </source>
</evidence>
<dbReference type="PANTHER" id="PTHR30575">
    <property type="entry name" value="PEPTIDASE M20"/>
    <property type="match status" value="1"/>
</dbReference>
<dbReference type="GO" id="GO:0046657">
    <property type="term" value="P:folic acid catabolic process"/>
    <property type="evidence" value="ECO:0007669"/>
    <property type="project" value="TreeGrafter"/>
</dbReference>
<dbReference type="Pfam" id="PF07687">
    <property type="entry name" value="M20_dimer"/>
    <property type="match status" value="1"/>
</dbReference>